<name>A0A2P2BV52_9FIRM</name>
<protein>
    <submittedName>
        <fullName evidence="1">Uncharacterized protein</fullName>
    </submittedName>
</protein>
<sequence length="58" mass="6471">MITLILTTIFLIPLALTFLAYATTNGFCVNPMQYNTEEDSIDLINLNSVLSLSFDNNL</sequence>
<dbReference type="EMBL" id="LN650648">
    <property type="protein sequence ID" value="CEI74246.1"/>
    <property type="molecule type" value="Genomic_DNA"/>
</dbReference>
<accession>A0A2P2BV52</accession>
<dbReference type="KEGG" id="rhom:FRIFI_2729"/>
<proteinExistence type="predicted"/>
<gene>
    <name evidence="1" type="ORF">FRIFI_2729</name>
</gene>
<dbReference type="Proteomes" id="UP000245695">
    <property type="component" value="Chromosome 1"/>
</dbReference>
<evidence type="ECO:0000313" key="2">
    <source>
        <dbReference type="Proteomes" id="UP000245695"/>
    </source>
</evidence>
<reference evidence="1 2" key="1">
    <citation type="submission" date="2014-09" db="EMBL/GenBank/DDBJ databases">
        <authorList>
            <person name="Hornung B.V."/>
        </authorList>
    </citation>
    <scope>NUCLEOTIDE SEQUENCE [LARGE SCALE GENOMIC DNA]</scope>
    <source>
        <strain evidence="1 2">FRIFI</strain>
    </source>
</reference>
<evidence type="ECO:0000313" key="1">
    <source>
        <dbReference type="EMBL" id="CEI74246.1"/>
    </source>
</evidence>
<organism evidence="1 2">
    <name type="scientific">Romboutsia hominis</name>
    <dbReference type="NCBI Taxonomy" id="1507512"/>
    <lineage>
        <taxon>Bacteria</taxon>
        <taxon>Bacillati</taxon>
        <taxon>Bacillota</taxon>
        <taxon>Clostridia</taxon>
        <taxon>Peptostreptococcales</taxon>
        <taxon>Peptostreptococcaceae</taxon>
        <taxon>Romboutsia</taxon>
    </lineage>
</organism>
<dbReference type="AlphaFoldDB" id="A0A2P2BV52"/>
<dbReference type="RefSeq" id="WP_166506127.1">
    <property type="nucleotide sequence ID" value="NZ_JAKNTL010000002.1"/>
</dbReference>
<keyword evidence="2" id="KW-1185">Reference proteome</keyword>